<dbReference type="AlphaFoldDB" id="A0AA39VJL6"/>
<gene>
    <name evidence="2" type="ORF">LWI29_020246</name>
</gene>
<proteinExistence type="predicted"/>
<feature type="chain" id="PRO_5041338837" evidence="1">
    <location>
        <begin position="26"/>
        <end position="96"/>
    </location>
</feature>
<name>A0AA39VJL6_ACESA</name>
<reference evidence="2" key="1">
    <citation type="journal article" date="2022" name="Plant J.">
        <title>Strategies of tolerance reflected in two North American maple genomes.</title>
        <authorList>
            <person name="McEvoy S.L."/>
            <person name="Sezen U.U."/>
            <person name="Trouern-Trend A."/>
            <person name="McMahon S.M."/>
            <person name="Schaberg P.G."/>
            <person name="Yang J."/>
            <person name="Wegrzyn J.L."/>
            <person name="Swenson N.G."/>
        </authorList>
    </citation>
    <scope>NUCLEOTIDE SEQUENCE</scope>
    <source>
        <strain evidence="2">NS2018</strain>
    </source>
</reference>
<accession>A0AA39VJL6</accession>
<dbReference type="Proteomes" id="UP001168877">
    <property type="component" value="Unassembled WGS sequence"/>
</dbReference>
<feature type="signal peptide" evidence="1">
    <location>
        <begin position="1"/>
        <end position="25"/>
    </location>
</feature>
<dbReference type="EMBL" id="JAUESC010000384">
    <property type="protein sequence ID" value="KAK0581996.1"/>
    <property type="molecule type" value="Genomic_DNA"/>
</dbReference>
<reference evidence="2" key="2">
    <citation type="submission" date="2023-06" db="EMBL/GenBank/DDBJ databases">
        <authorList>
            <person name="Swenson N.G."/>
            <person name="Wegrzyn J.L."/>
            <person name="Mcevoy S.L."/>
        </authorList>
    </citation>
    <scope>NUCLEOTIDE SEQUENCE</scope>
    <source>
        <strain evidence="2">NS2018</strain>
        <tissue evidence="2">Leaf</tissue>
    </source>
</reference>
<evidence type="ECO:0000256" key="1">
    <source>
        <dbReference type="SAM" id="SignalP"/>
    </source>
</evidence>
<organism evidence="2 3">
    <name type="scientific">Acer saccharum</name>
    <name type="common">Sugar maple</name>
    <dbReference type="NCBI Taxonomy" id="4024"/>
    <lineage>
        <taxon>Eukaryota</taxon>
        <taxon>Viridiplantae</taxon>
        <taxon>Streptophyta</taxon>
        <taxon>Embryophyta</taxon>
        <taxon>Tracheophyta</taxon>
        <taxon>Spermatophyta</taxon>
        <taxon>Magnoliopsida</taxon>
        <taxon>eudicotyledons</taxon>
        <taxon>Gunneridae</taxon>
        <taxon>Pentapetalae</taxon>
        <taxon>rosids</taxon>
        <taxon>malvids</taxon>
        <taxon>Sapindales</taxon>
        <taxon>Sapindaceae</taxon>
        <taxon>Hippocastanoideae</taxon>
        <taxon>Acereae</taxon>
        <taxon>Acer</taxon>
    </lineage>
</organism>
<protein>
    <submittedName>
        <fullName evidence="2">Uncharacterized protein</fullName>
    </submittedName>
</protein>
<sequence length="96" mass="10750">MVEVSAHSPVHRTVVVLRTLTAVLAVFRCEMESALKGRENDCGPYHTKFNLKQLLLIDESICMTNRVLIYPSCRDGQPPALKCPIDPVGYIICYSL</sequence>
<comment type="caution">
    <text evidence="2">The sequence shown here is derived from an EMBL/GenBank/DDBJ whole genome shotgun (WGS) entry which is preliminary data.</text>
</comment>
<evidence type="ECO:0000313" key="3">
    <source>
        <dbReference type="Proteomes" id="UP001168877"/>
    </source>
</evidence>
<keyword evidence="3" id="KW-1185">Reference proteome</keyword>
<evidence type="ECO:0000313" key="2">
    <source>
        <dbReference type="EMBL" id="KAK0581996.1"/>
    </source>
</evidence>
<keyword evidence="1" id="KW-0732">Signal</keyword>